<evidence type="ECO:0000313" key="9">
    <source>
        <dbReference type="EMBL" id="VAW90589.1"/>
    </source>
</evidence>
<dbReference type="InterPro" id="IPR036771">
    <property type="entry name" value="ATPsynth_dsu/esu_N"/>
</dbReference>
<dbReference type="CDD" id="cd12152">
    <property type="entry name" value="F1-ATPase_delta"/>
    <property type="match status" value="1"/>
</dbReference>
<dbReference type="PANTHER" id="PTHR13822:SF10">
    <property type="entry name" value="ATP SYNTHASE EPSILON CHAIN, CHLOROPLASTIC"/>
    <property type="match status" value="1"/>
</dbReference>
<comment type="similarity">
    <text evidence="2">Belongs to the ATPase epsilon chain family.</text>
</comment>
<protein>
    <recommendedName>
        <fullName evidence="8">ATP synthase F1 complex delta/epsilon subunit N-terminal domain-containing protein</fullName>
    </recommendedName>
</protein>
<evidence type="ECO:0000256" key="4">
    <source>
        <dbReference type="ARBA" id="ARBA00023065"/>
    </source>
</evidence>
<keyword evidence="4" id="KW-0406">Ion transport</keyword>
<evidence type="ECO:0000256" key="5">
    <source>
        <dbReference type="ARBA" id="ARBA00023136"/>
    </source>
</evidence>
<keyword evidence="7" id="KW-0066">ATP synthesis</keyword>
<dbReference type="GO" id="GO:0045259">
    <property type="term" value="C:proton-transporting ATP synthase complex"/>
    <property type="evidence" value="ECO:0007669"/>
    <property type="project" value="UniProtKB-KW"/>
</dbReference>
<dbReference type="PANTHER" id="PTHR13822">
    <property type="entry name" value="ATP SYNTHASE DELTA/EPSILON CHAIN"/>
    <property type="match status" value="1"/>
</dbReference>
<proteinExistence type="inferred from homology"/>
<dbReference type="InterPro" id="IPR001469">
    <property type="entry name" value="ATP_synth_F1_dsu/esu"/>
</dbReference>
<feature type="domain" description="ATP synthase F1 complex delta/epsilon subunit N-terminal" evidence="8">
    <location>
        <begin position="5"/>
        <end position="83"/>
    </location>
</feature>
<dbReference type="HAMAP" id="MF_00530">
    <property type="entry name" value="ATP_synth_epsil_bac"/>
    <property type="match status" value="1"/>
</dbReference>
<dbReference type="GO" id="GO:0046933">
    <property type="term" value="F:proton-transporting ATP synthase activity, rotational mechanism"/>
    <property type="evidence" value="ECO:0007669"/>
    <property type="project" value="InterPro"/>
</dbReference>
<evidence type="ECO:0000256" key="3">
    <source>
        <dbReference type="ARBA" id="ARBA00022448"/>
    </source>
</evidence>
<keyword evidence="3" id="KW-0813">Transport</keyword>
<evidence type="ECO:0000256" key="1">
    <source>
        <dbReference type="ARBA" id="ARBA00004170"/>
    </source>
</evidence>
<dbReference type="EMBL" id="UOFR01000001">
    <property type="protein sequence ID" value="VAW90589.1"/>
    <property type="molecule type" value="Genomic_DNA"/>
</dbReference>
<accession>A0A3B0ZXE3</accession>
<sequence length="144" mass="16396">MGLRFHIDIVSSESLIYSGQSDQAFVPTRMGELGIYARHAPLIAHLKPGILRIMLDNKEKNVIFVSSGFVEIQVHVVTILADTIIRSDEFDAAEAQAARYLKKHEGEIKKRSIDAELEVQIAIYRTLEEVRKTKDRQQSWSEDD</sequence>
<keyword evidence="6" id="KW-0139">CF(1)</keyword>
<dbReference type="Pfam" id="PF02823">
    <property type="entry name" value="ATP-synt_DE_N"/>
    <property type="match status" value="1"/>
</dbReference>
<evidence type="ECO:0000256" key="6">
    <source>
        <dbReference type="ARBA" id="ARBA00023196"/>
    </source>
</evidence>
<dbReference type="AlphaFoldDB" id="A0A3B0ZXE3"/>
<name>A0A3B0ZXE3_9ZZZZ</name>
<gene>
    <name evidence="9" type="ORF">MNBD_GAMMA21-30</name>
</gene>
<dbReference type="NCBIfam" id="TIGR01216">
    <property type="entry name" value="ATP_synt_epsi"/>
    <property type="match status" value="1"/>
</dbReference>
<organism evidence="9">
    <name type="scientific">hydrothermal vent metagenome</name>
    <dbReference type="NCBI Taxonomy" id="652676"/>
    <lineage>
        <taxon>unclassified sequences</taxon>
        <taxon>metagenomes</taxon>
        <taxon>ecological metagenomes</taxon>
    </lineage>
</organism>
<keyword evidence="5" id="KW-0472">Membrane</keyword>
<dbReference type="Gene3D" id="2.60.15.10">
    <property type="entry name" value="F0F1 ATP synthase delta/epsilon subunit, N-terminal"/>
    <property type="match status" value="1"/>
</dbReference>
<evidence type="ECO:0000256" key="7">
    <source>
        <dbReference type="ARBA" id="ARBA00023310"/>
    </source>
</evidence>
<evidence type="ECO:0000259" key="8">
    <source>
        <dbReference type="Pfam" id="PF02823"/>
    </source>
</evidence>
<evidence type="ECO:0000256" key="2">
    <source>
        <dbReference type="ARBA" id="ARBA00005712"/>
    </source>
</evidence>
<reference evidence="9" key="1">
    <citation type="submission" date="2018-06" db="EMBL/GenBank/DDBJ databases">
        <authorList>
            <person name="Zhirakovskaya E."/>
        </authorList>
    </citation>
    <scope>NUCLEOTIDE SEQUENCE</scope>
</reference>
<dbReference type="InterPro" id="IPR020546">
    <property type="entry name" value="ATP_synth_F1_dsu/esu_N"/>
</dbReference>
<comment type="subcellular location">
    <subcellularLocation>
        <location evidence="1">Membrane</location>
        <topology evidence="1">Peripheral membrane protein</topology>
    </subcellularLocation>
</comment>
<dbReference type="SUPFAM" id="SSF51344">
    <property type="entry name" value="Epsilon subunit of F1F0-ATP synthase N-terminal domain"/>
    <property type="match status" value="1"/>
</dbReference>